<dbReference type="Proteomes" id="UP000677918">
    <property type="component" value="Unassembled WGS sequence"/>
</dbReference>
<dbReference type="EMBL" id="BOVK01000006">
    <property type="protein sequence ID" value="GIQ67753.1"/>
    <property type="molecule type" value="Genomic_DNA"/>
</dbReference>
<proteinExistence type="predicted"/>
<accession>A0A8J4GYV8</accession>
<dbReference type="AlphaFoldDB" id="A0A8J4GYV8"/>
<evidence type="ECO:0000313" key="2">
    <source>
        <dbReference type="Proteomes" id="UP000677918"/>
    </source>
</evidence>
<organism evidence="1 2">
    <name type="scientific">Xylanibacillus composti</name>
    <dbReference type="NCBI Taxonomy" id="1572762"/>
    <lineage>
        <taxon>Bacteria</taxon>
        <taxon>Bacillati</taxon>
        <taxon>Bacillota</taxon>
        <taxon>Bacilli</taxon>
        <taxon>Bacillales</taxon>
        <taxon>Paenibacillaceae</taxon>
        <taxon>Xylanibacillus</taxon>
    </lineage>
</organism>
<keyword evidence="2" id="KW-1185">Reference proteome</keyword>
<name>A0A8J4GYV8_9BACL</name>
<comment type="caution">
    <text evidence="1">The sequence shown here is derived from an EMBL/GenBank/DDBJ whole genome shotgun (WGS) entry which is preliminary data.</text>
</comment>
<dbReference type="RefSeq" id="WP_213410382.1">
    <property type="nucleotide sequence ID" value="NZ_BOVK01000006.1"/>
</dbReference>
<reference evidence="1" key="1">
    <citation type="submission" date="2021-04" db="EMBL/GenBank/DDBJ databases">
        <title>Draft genome sequence of Xylanibacillus composti strain K13.</title>
        <authorList>
            <person name="Uke A."/>
            <person name="Chhe C."/>
            <person name="Baramee S."/>
            <person name="Kosugi A."/>
        </authorList>
    </citation>
    <scope>NUCLEOTIDE SEQUENCE</scope>
    <source>
        <strain evidence="1">K13</strain>
    </source>
</reference>
<evidence type="ECO:0000313" key="1">
    <source>
        <dbReference type="EMBL" id="GIQ67753.1"/>
    </source>
</evidence>
<gene>
    <name evidence="1" type="ORF">XYCOK13_05770</name>
</gene>
<sequence>MLHDFLKIKSIAGELKLSHKKREFGITISTEELIVQKPHVNYHVRLADITQILPYRPVKGLNPFAQMRKDLDGRAVTAVYEGGEHYTFHVSRATMHNRSGIFNLGACRIIIPVKPEYLKAIGKYAGLHAI</sequence>
<protein>
    <submittedName>
        <fullName evidence="1">Uncharacterized protein</fullName>
    </submittedName>
</protein>